<evidence type="ECO:0000256" key="3">
    <source>
        <dbReference type="ARBA" id="ARBA00022692"/>
    </source>
</evidence>
<comment type="caution">
    <text evidence="10">The sequence shown here is derived from an EMBL/GenBank/DDBJ whole genome shotgun (WGS) entry which is preliminary data.</text>
</comment>
<keyword evidence="5" id="KW-0472">Membrane</keyword>
<dbReference type="SMART" id="SM00181">
    <property type="entry name" value="EGF"/>
    <property type="match status" value="1"/>
</dbReference>
<dbReference type="FunFam" id="2.10.25.10:FF:000015">
    <property type="entry name" value="neurexin-1 isoform X1"/>
    <property type="match status" value="1"/>
</dbReference>
<proteinExistence type="predicted"/>
<dbReference type="AlphaFoldDB" id="A0A4Z2H6F4"/>
<keyword evidence="6" id="KW-1015">Disulfide bond</keyword>
<dbReference type="NCBIfam" id="NF040941">
    <property type="entry name" value="GGGWT_bact"/>
    <property type="match status" value="1"/>
</dbReference>
<reference evidence="10 11" key="1">
    <citation type="submission" date="2019-03" db="EMBL/GenBank/DDBJ databases">
        <title>First draft genome of Liparis tanakae, snailfish: a comprehensive survey of snailfish specific genes.</title>
        <authorList>
            <person name="Kim W."/>
            <person name="Song I."/>
            <person name="Jeong J.-H."/>
            <person name="Kim D."/>
            <person name="Kim S."/>
            <person name="Ryu S."/>
            <person name="Song J.Y."/>
            <person name="Lee S.K."/>
        </authorList>
    </citation>
    <scope>NUCLEOTIDE SEQUENCE [LARGE SCALE GENOMIC DNA]</scope>
    <source>
        <tissue evidence="10">Muscle</tissue>
    </source>
</reference>
<keyword evidence="11" id="KW-1185">Reference proteome</keyword>
<dbReference type="GO" id="GO:0016020">
    <property type="term" value="C:membrane"/>
    <property type="evidence" value="ECO:0007669"/>
    <property type="project" value="UniProtKB-SubCell"/>
</dbReference>
<dbReference type="InterPro" id="IPR000742">
    <property type="entry name" value="EGF"/>
</dbReference>
<dbReference type="Gene3D" id="2.10.25.10">
    <property type="entry name" value="Laminin"/>
    <property type="match status" value="1"/>
</dbReference>
<name>A0A4Z2H6F4_9TELE</name>
<dbReference type="PROSITE" id="PS51406">
    <property type="entry name" value="FIBRINOGEN_C_2"/>
    <property type="match status" value="1"/>
</dbReference>
<evidence type="ECO:0000313" key="11">
    <source>
        <dbReference type="Proteomes" id="UP000314294"/>
    </source>
</evidence>
<dbReference type="OrthoDB" id="26719at2759"/>
<gene>
    <name evidence="10" type="primary">CNTNAP2_1</name>
    <name evidence="10" type="ORF">EYF80_028416</name>
</gene>
<evidence type="ECO:0000313" key="10">
    <source>
        <dbReference type="EMBL" id="TNN61399.1"/>
    </source>
</evidence>
<evidence type="ECO:0000256" key="2">
    <source>
        <dbReference type="ARBA" id="ARBA00022536"/>
    </source>
</evidence>
<evidence type="ECO:0000256" key="4">
    <source>
        <dbReference type="ARBA" id="ARBA00022989"/>
    </source>
</evidence>
<evidence type="ECO:0000259" key="9">
    <source>
        <dbReference type="PROSITE" id="PS51406"/>
    </source>
</evidence>
<feature type="domain" description="EGF-like" evidence="8">
    <location>
        <begin position="9"/>
        <end position="46"/>
    </location>
</feature>
<dbReference type="Proteomes" id="UP000314294">
    <property type="component" value="Unassembled WGS sequence"/>
</dbReference>
<organism evidence="10 11">
    <name type="scientific">Liparis tanakae</name>
    <name type="common">Tanaka's snailfish</name>
    <dbReference type="NCBI Taxonomy" id="230148"/>
    <lineage>
        <taxon>Eukaryota</taxon>
        <taxon>Metazoa</taxon>
        <taxon>Chordata</taxon>
        <taxon>Craniata</taxon>
        <taxon>Vertebrata</taxon>
        <taxon>Euteleostomi</taxon>
        <taxon>Actinopterygii</taxon>
        <taxon>Neopterygii</taxon>
        <taxon>Teleostei</taxon>
        <taxon>Neoteleostei</taxon>
        <taxon>Acanthomorphata</taxon>
        <taxon>Eupercaria</taxon>
        <taxon>Perciformes</taxon>
        <taxon>Cottioidei</taxon>
        <taxon>Cottales</taxon>
        <taxon>Liparidae</taxon>
        <taxon>Liparis</taxon>
    </lineage>
</organism>
<dbReference type="Pfam" id="PF00008">
    <property type="entry name" value="EGF"/>
    <property type="match status" value="1"/>
</dbReference>
<dbReference type="EMBL" id="SRLO01000316">
    <property type="protein sequence ID" value="TNN61399.1"/>
    <property type="molecule type" value="Genomic_DNA"/>
</dbReference>
<evidence type="ECO:0000256" key="6">
    <source>
        <dbReference type="ARBA" id="ARBA00023157"/>
    </source>
</evidence>
<dbReference type="InterPro" id="IPR002181">
    <property type="entry name" value="Fibrinogen_a/b/g_C_dom"/>
</dbReference>
<evidence type="ECO:0000256" key="1">
    <source>
        <dbReference type="ARBA" id="ARBA00004370"/>
    </source>
</evidence>
<comment type="subcellular location">
    <subcellularLocation>
        <location evidence="1">Membrane</location>
    </subcellularLocation>
</comment>
<evidence type="ECO:0000256" key="5">
    <source>
        <dbReference type="ARBA" id="ARBA00023136"/>
    </source>
</evidence>
<sequence length="105" mass="11176">MANFEAKNIYRACLPNLCEHGGRCSQTWSSFSCDCSGTGYSGATCHNSIYESSCEAYKLIGSSSGFYSIDPDGSGPLGPAQVYCNMTVPLRTVRKLSVKSPLAGD</sequence>
<comment type="caution">
    <text evidence="7">Lacks conserved residue(s) required for the propagation of feature annotation.</text>
</comment>
<dbReference type="CDD" id="cd00054">
    <property type="entry name" value="EGF_CA"/>
    <property type="match status" value="1"/>
</dbReference>
<keyword evidence="2 7" id="KW-0245">EGF-like domain</keyword>
<dbReference type="InterPro" id="IPR036056">
    <property type="entry name" value="Fibrinogen-like_C"/>
</dbReference>
<dbReference type="SUPFAM" id="SSF57196">
    <property type="entry name" value="EGF/Laminin"/>
    <property type="match status" value="1"/>
</dbReference>
<protein>
    <submittedName>
        <fullName evidence="10">Contactin-associated protein-like 2</fullName>
    </submittedName>
</protein>
<dbReference type="SUPFAM" id="SSF56496">
    <property type="entry name" value="Fibrinogen C-terminal domain-like"/>
    <property type="match status" value="1"/>
</dbReference>
<keyword evidence="3" id="KW-0812">Transmembrane</keyword>
<dbReference type="Gene3D" id="2.60.120.1000">
    <property type="match status" value="1"/>
</dbReference>
<dbReference type="PROSITE" id="PS50026">
    <property type="entry name" value="EGF_3"/>
    <property type="match status" value="1"/>
</dbReference>
<accession>A0A4Z2H6F4</accession>
<evidence type="ECO:0000256" key="7">
    <source>
        <dbReference type="PROSITE-ProRule" id="PRU00076"/>
    </source>
</evidence>
<evidence type="ECO:0000259" key="8">
    <source>
        <dbReference type="PROSITE" id="PS50026"/>
    </source>
</evidence>
<keyword evidence="4" id="KW-1133">Transmembrane helix</keyword>
<feature type="domain" description="Fibrinogen C-terminal" evidence="9">
    <location>
        <begin position="45"/>
        <end position="105"/>
    </location>
</feature>